<evidence type="ECO:0000259" key="4">
    <source>
        <dbReference type="Pfam" id="PF25876"/>
    </source>
</evidence>
<evidence type="ECO:0000256" key="2">
    <source>
        <dbReference type="ARBA" id="ARBA00009477"/>
    </source>
</evidence>
<dbReference type="Gene3D" id="1.10.287.470">
    <property type="entry name" value="Helix hairpin bin"/>
    <property type="match status" value="1"/>
</dbReference>
<dbReference type="InterPro" id="IPR058792">
    <property type="entry name" value="Beta-barrel_RND_2"/>
</dbReference>
<keyword evidence="3" id="KW-0813">Transport</keyword>
<dbReference type="InterPro" id="IPR058627">
    <property type="entry name" value="MdtA-like_C"/>
</dbReference>
<dbReference type="Pfam" id="PF25967">
    <property type="entry name" value="RND-MFP_C"/>
    <property type="match status" value="1"/>
</dbReference>
<gene>
    <name evidence="8" type="primary">mdtE</name>
    <name evidence="8" type="ORF">MSP8886_01486</name>
</gene>
<sequence>MMFFCLGQRLQRSFSSFFGKAVVLSFCVVLSGCSEQKKVEPEPPRPVKTVLLSADSPSDQVSLIGDIEPEHETILGFRIGGRIIERKVDVGDKVSKGELLAALDTSDAKNQLANAKAKLVSAQSSLSLAKITYERYKKLLSTHVISQSQFDMKKSDYDTALSQYESAKSAVKEASDNVSYTKLLAPESGVVTQVSGNVGQVVSAGQEVVKLASLTQRNAVFDVPEEMITNTPPHSEITVSLLSDPSIKTTGTVRDVSPQANTNTRTYRVRIKLTTFPKEMVLGAIVKGSARLREANIIQLPALALTRQGKQPAVYVFDESTQSVHLQPVTVVRYSNDSIFVSKGLSAGVRVVVAGVSTLRPGMKVTLFKDAN</sequence>
<evidence type="ECO:0000313" key="9">
    <source>
        <dbReference type="Proteomes" id="UP000092544"/>
    </source>
</evidence>
<dbReference type="Gene3D" id="2.40.420.20">
    <property type="match status" value="1"/>
</dbReference>
<dbReference type="AlphaFoldDB" id="A0A1A8T9S4"/>
<evidence type="ECO:0000256" key="1">
    <source>
        <dbReference type="ARBA" id="ARBA00004196"/>
    </source>
</evidence>
<name>A0A1A8T9S4_9GAMM</name>
<dbReference type="PANTHER" id="PTHR30469">
    <property type="entry name" value="MULTIDRUG RESISTANCE PROTEIN MDTA"/>
    <property type="match status" value="1"/>
</dbReference>
<proteinExistence type="inferred from homology"/>
<dbReference type="GO" id="GO:1990281">
    <property type="term" value="C:efflux pump complex"/>
    <property type="evidence" value="ECO:0007669"/>
    <property type="project" value="TreeGrafter"/>
</dbReference>
<reference evidence="8 9" key="1">
    <citation type="submission" date="2016-06" db="EMBL/GenBank/DDBJ databases">
        <authorList>
            <person name="Kjaerup R.B."/>
            <person name="Dalgaard T.S."/>
            <person name="Juul-Madsen H.R."/>
        </authorList>
    </citation>
    <scope>NUCLEOTIDE SEQUENCE [LARGE SCALE GENOMIC DNA]</scope>
    <source>
        <strain evidence="8 9">CECT 8886</strain>
    </source>
</reference>
<dbReference type="PANTHER" id="PTHR30469:SF38">
    <property type="entry name" value="HLYD FAMILY SECRETION PROTEIN"/>
    <property type="match status" value="1"/>
</dbReference>
<dbReference type="STRING" id="1792290.MSP8886_01486"/>
<dbReference type="OrthoDB" id="1185083at2"/>
<comment type="similarity">
    <text evidence="2">Belongs to the membrane fusion protein (MFP) (TC 8.A.1) family.</text>
</comment>
<feature type="domain" description="Multidrug resistance protein MdtA-like alpha-helical hairpin" evidence="4">
    <location>
        <begin position="111"/>
        <end position="181"/>
    </location>
</feature>
<keyword evidence="9" id="KW-1185">Reference proteome</keyword>
<evidence type="ECO:0000259" key="7">
    <source>
        <dbReference type="Pfam" id="PF25967"/>
    </source>
</evidence>
<dbReference type="EMBL" id="FLOB01000002">
    <property type="protein sequence ID" value="SBS29237.1"/>
    <property type="molecule type" value="Genomic_DNA"/>
</dbReference>
<feature type="domain" description="Multidrug resistance protein MdtA-like C-terminal permuted SH3" evidence="7">
    <location>
        <begin position="296"/>
        <end position="356"/>
    </location>
</feature>
<evidence type="ECO:0000259" key="5">
    <source>
        <dbReference type="Pfam" id="PF25917"/>
    </source>
</evidence>
<feature type="domain" description="Multidrug resistance protein MdtA-like barrel-sandwich hybrid" evidence="5">
    <location>
        <begin position="78"/>
        <end position="207"/>
    </location>
</feature>
<dbReference type="Pfam" id="PF25876">
    <property type="entry name" value="HH_MFP_RND"/>
    <property type="match status" value="1"/>
</dbReference>
<evidence type="ECO:0000313" key="8">
    <source>
        <dbReference type="EMBL" id="SBS29237.1"/>
    </source>
</evidence>
<feature type="domain" description="CusB-like beta-barrel" evidence="6">
    <location>
        <begin position="221"/>
        <end position="274"/>
    </location>
</feature>
<dbReference type="InterPro" id="IPR006143">
    <property type="entry name" value="RND_pump_MFP"/>
</dbReference>
<organism evidence="8 9">
    <name type="scientific">Marinomonas spartinae</name>
    <dbReference type="NCBI Taxonomy" id="1792290"/>
    <lineage>
        <taxon>Bacteria</taxon>
        <taxon>Pseudomonadati</taxon>
        <taxon>Pseudomonadota</taxon>
        <taxon>Gammaproteobacteria</taxon>
        <taxon>Oceanospirillales</taxon>
        <taxon>Oceanospirillaceae</taxon>
        <taxon>Marinomonas</taxon>
    </lineage>
</organism>
<evidence type="ECO:0000259" key="6">
    <source>
        <dbReference type="Pfam" id="PF25954"/>
    </source>
</evidence>
<comment type="subcellular location">
    <subcellularLocation>
        <location evidence="1">Cell envelope</location>
    </subcellularLocation>
</comment>
<evidence type="ECO:0000256" key="3">
    <source>
        <dbReference type="ARBA" id="ARBA00022448"/>
    </source>
</evidence>
<dbReference type="SUPFAM" id="SSF111369">
    <property type="entry name" value="HlyD-like secretion proteins"/>
    <property type="match status" value="1"/>
</dbReference>
<dbReference type="Gene3D" id="2.40.30.170">
    <property type="match status" value="1"/>
</dbReference>
<dbReference type="InterPro" id="IPR058624">
    <property type="entry name" value="MdtA-like_HH"/>
</dbReference>
<protein>
    <submittedName>
        <fullName evidence="8">Multidrug resistance protein MdtE</fullName>
    </submittedName>
</protein>
<dbReference type="NCBIfam" id="TIGR01730">
    <property type="entry name" value="RND_mfp"/>
    <property type="match status" value="1"/>
</dbReference>
<dbReference type="InterPro" id="IPR058625">
    <property type="entry name" value="MdtA-like_BSH"/>
</dbReference>
<dbReference type="GO" id="GO:0015562">
    <property type="term" value="F:efflux transmembrane transporter activity"/>
    <property type="evidence" value="ECO:0007669"/>
    <property type="project" value="TreeGrafter"/>
</dbReference>
<dbReference type="Gene3D" id="2.40.50.100">
    <property type="match status" value="1"/>
</dbReference>
<accession>A0A1A8T9S4</accession>
<dbReference type="Pfam" id="PF25954">
    <property type="entry name" value="Beta-barrel_RND_2"/>
    <property type="match status" value="1"/>
</dbReference>
<dbReference type="Proteomes" id="UP000092544">
    <property type="component" value="Unassembled WGS sequence"/>
</dbReference>
<dbReference type="Pfam" id="PF25917">
    <property type="entry name" value="BSH_RND"/>
    <property type="match status" value="1"/>
</dbReference>